<reference evidence="2 3" key="1">
    <citation type="submission" date="2018-06" db="EMBL/GenBank/DDBJ databases">
        <authorList>
            <consortium name="Pathogen Informatics"/>
            <person name="Doyle S."/>
        </authorList>
    </citation>
    <scope>NUCLEOTIDE SEQUENCE [LARGE SCALE GENOMIC DNA]</scope>
    <source>
        <strain evidence="2 3">NCTC5908</strain>
    </source>
</reference>
<feature type="compositionally biased region" description="Basic residues" evidence="1">
    <location>
        <begin position="53"/>
        <end position="66"/>
    </location>
</feature>
<sequence>MVLAQQLAHKKAEETARRHAAEEQQRQAELARLKNEMIVREQEVARQKLKLPLYKKRSTNSAKKQKLPALNGN</sequence>
<accession>A0A336NAF0</accession>
<proteinExistence type="predicted"/>
<dbReference type="Proteomes" id="UP000253728">
    <property type="component" value="Unassembled WGS sequence"/>
</dbReference>
<dbReference type="EMBL" id="UFSP01000003">
    <property type="protein sequence ID" value="SSZ29912.1"/>
    <property type="molecule type" value="Genomic_DNA"/>
</dbReference>
<evidence type="ECO:0000313" key="2">
    <source>
        <dbReference type="EMBL" id="SSZ29912.1"/>
    </source>
</evidence>
<organism evidence="2 3">
    <name type="scientific">Aggregatibacter aphrophilus</name>
    <name type="common">Haemophilus aphrophilus</name>
    <dbReference type="NCBI Taxonomy" id="732"/>
    <lineage>
        <taxon>Bacteria</taxon>
        <taxon>Pseudomonadati</taxon>
        <taxon>Pseudomonadota</taxon>
        <taxon>Gammaproteobacteria</taxon>
        <taxon>Pasteurellales</taxon>
        <taxon>Pasteurellaceae</taxon>
        <taxon>Aggregatibacter</taxon>
    </lineage>
</organism>
<feature type="compositionally biased region" description="Basic and acidic residues" evidence="1">
    <location>
        <begin position="10"/>
        <end position="22"/>
    </location>
</feature>
<evidence type="ECO:0000313" key="3">
    <source>
        <dbReference type="Proteomes" id="UP000253728"/>
    </source>
</evidence>
<dbReference type="AlphaFoldDB" id="A0A336NAF0"/>
<protein>
    <submittedName>
        <fullName evidence="2">Uncharacterized protein</fullName>
    </submittedName>
</protein>
<evidence type="ECO:0000256" key="1">
    <source>
        <dbReference type="SAM" id="MobiDB-lite"/>
    </source>
</evidence>
<gene>
    <name evidence="2" type="ORF">NCTC5908_01724</name>
</gene>
<feature type="region of interest" description="Disordered" evidence="1">
    <location>
        <begin position="53"/>
        <end position="73"/>
    </location>
</feature>
<name>A0A336NAF0_AGGAP</name>
<feature type="region of interest" description="Disordered" evidence="1">
    <location>
        <begin position="1"/>
        <end position="22"/>
    </location>
</feature>